<comment type="pathway">
    <text evidence="2">Protein modification; protein ubiquitination.</text>
</comment>
<dbReference type="Pfam" id="PF26054">
    <property type="entry name" value="PHD_G2E3"/>
    <property type="match status" value="1"/>
</dbReference>
<feature type="region of interest" description="Disordered" evidence="9">
    <location>
        <begin position="277"/>
        <end position="447"/>
    </location>
</feature>
<evidence type="ECO:0000256" key="2">
    <source>
        <dbReference type="ARBA" id="ARBA00004906"/>
    </source>
</evidence>
<feature type="compositionally biased region" description="Acidic residues" evidence="9">
    <location>
        <begin position="280"/>
        <end position="299"/>
    </location>
</feature>
<dbReference type="PROSITE" id="PS51805">
    <property type="entry name" value="EPHD"/>
    <property type="match status" value="1"/>
</dbReference>
<evidence type="ECO:0000256" key="5">
    <source>
        <dbReference type="ARBA" id="ARBA00022771"/>
    </source>
</evidence>
<evidence type="ECO:0000256" key="7">
    <source>
        <dbReference type="ARBA" id="ARBA00022833"/>
    </source>
</evidence>
<feature type="domain" description="PHD-type" evidence="10">
    <location>
        <begin position="1"/>
        <end position="116"/>
    </location>
</feature>
<evidence type="ECO:0000256" key="8">
    <source>
        <dbReference type="ARBA" id="ARBA00023242"/>
    </source>
</evidence>
<gene>
    <name evidence="12" type="primary">LOC111598247</name>
</gene>
<dbReference type="InterPro" id="IPR042013">
    <property type="entry name" value="PHF7/G2E3_ePHD"/>
</dbReference>
<dbReference type="Pfam" id="PF13771">
    <property type="entry name" value="zf-HC5HC2H"/>
    <property type="match status" value="1"/>
</dbReference>
<keyword evidence="3" id="KW-0808">Transferase</keyword>
<evidence type="ECO:0000256" key="3">
    <source>
        <dbReference type="ARBA" id="ARBA00022679"/>
    </source>
</evidence>
<evidence type="ECO:0000313" key="12">
    <source>
        <dbReference type="RefSeq" id="XP_023169179.2"/>
    </source>
</evidence>
<dbReference type="InterPro" id="IPR051188">
    <property type="entry name" value="PHD-type_Zinc_Finger"/>
</dbReference>
<dbReference type="Proteomes" id="UP000504633">
    <property type="component" value="Unplaced"/>
</dbReference>
<feature type="compositionally biased region" description="Basic residues" evidence="9">
    <location>
        <begin position="351"/>
        <end position="362"/>
    </location>
</feature>
<keyword evidence="5" id="KW-0863">Zinc-finger</keyword>
<proteinExistence type="predicted"/>
<name>A0A6J1LS82_DROHY</name>
<dbReference type="AlphaFoldDB" id="A0A6J1LS82"/>
<organism evidence="11 12">
    <name type="scientific">Drosophila hydei</name>
    <name type="common">Fruit fly</name>
    <dbReference type="NCBI Taxonomy" id="7224"/>
    <lineage>
        <taxon>Eukaryota</taxon>
        <taxon>Metazoa</taxon>
        <taxon>Ecdysozoa</taxon>
        <taxon>Arthropoda</taxon>
        <taxon>Hexapoda</taxon>
        <taxon>Insecta</taxon>
        <taxon>Pterygota</taxon>
        <taxon>Neoptera</taxon>
        <taxon>Endopterygota</taxon>
        <taxon>Diptera</taxon>
        <taxon>Brachycera</taxon>
        <taxon>Muscomorpha</taxon>
        <taxon>Ephydroidea</taxon>
        <taxon>Drosophilidae</taxon>
        <taxon>Drosophila</taxon>
    </lineage>
</organism>
<keyword evidence="4" id="KW-0479">Metal-binding</keyword>
<dbReference type="PANTHER" id="PTHR12420:SF42">
    <property type="entry name" value="G2_M PHASE-SPECIFIC E3 UBIQUITIN-PROTEIN LIGASE"/>
    <property type="match status" value="1"/>
</dbReference>
<keyword evidence="11" id="KW-1185">Reference proteome</keyword>
<feature type="compositionally biased region" description="Polar residues" evidence="9">
    <location>
        <begin position="319"/>
        <end position="335"/>
    </location>
</feature>
<accession>A0A6J1LS82</accession>
<dbReference type="PANTHER" id="PTHR12420">
    <property type="entry name" value="PHD FINGER PROTEIN"/>
    <property type="match status" value="1"/>
</dbReference>
<evidence type="ECO:0000256" key="9">
    <source>
        <dbReference type="SAM" id="MobiDB-lite"/>
    </source>
</evidence>
<dbReference type="InterPro" id="IPR013083">
    <property type="entry name" value="Znf_RING/FYVE/PHD"/>
</dbReference>
<dbReference type="KEGG" id="dhe:111598247"/>
<dbReference type="GeneID" id="111598247"/>
<dbReference type="CDD" id="cd15669">
    <property type="entry name" value="ePHD_PHF7_G2E3_like"/>
    <property type="match status" value="1"/>
</dbReference>
<keyword evidence="8" id="KW-0539">Nucleus</keyword>
<dbReference type="RefSeq" id="XP_023169179.2">
    <property type="nucleotide sequence ID" value="XM_023313411.2"/>
</dbReference>
<protein>
    <submittedName>
        <fullName evidence="12">PHD finger protein 7</fullName>
    </submittedName>
</protein>
<feature type="compositionally biased region" description="Basic and acidic residues" evidence="9">
    <location>
        <begin position="438"/>
        <end position="447"/>
    </location>
</feature>
<evidence type="ECO:0000256" key="6">
    <source>
        <dbReference type="ARBA" id="ARBA00022786"/>
    </source>
</evidence>
<dbReference type="OrthoDB" id="512616at2759"/>
<evidence type="ECO:0000313" key="11">
    <source>
        <dbReference type="Proteomes" id="UP000504633"/>
    </source>
</evidence>
<feature type="compositionally biased region" description="Basic and acidic residues" evidence="9">
    <location>
        <begin position="369"/>
        <end position="386"/>
    </location>
</feature>
<evidence type="ECO:0000256" key="4">
    <source>
        <dbReference type="ARBA" id="ARBA00022723"/>
    </source>
</evidence>
<reference evidence="12" key="1">
    <citation type="submission" date="2025-08" db="UniProtKB">
        <authorList>
            <consortium name="RefSeq"/>
        </authorList>
    </citation>
    <scope>IDENTIFICATION</scope>
    <source>
        <strain evidence="12">15085-1641.00</strain>
        <tissue evidence="12">Whole body</tissue>
    </source>
</reference>
<dbReference type="GO" id="GO:0008270">
    <property type="term" value="F:zinc ion binding"/>
    <property type="evidence" value="ECO:0007669"/>
    <property type="project" value="UniProtKB-KW"/>
</dbReference>
<dbReference type="InterPro" id="IPR011011">
    <property type="entry name" value="Znf_FYVE_PHD"/>
</dbReference>
<dbReference type="SUPFAM" id="SSF57903">
    <property type="entry name" value="FYVE/PHD zinc finger"/>
    <property type="match status" value="1"/>
</dbReference>
<comment type="subcellular location">
    <subcellularLocation>
        <location evidence="1">Nucleus</location>
    </subcellularLocation>
</comment>
<dbReference type="CTD" id="51533"/>
<evidence type="ECO:0000259" key="10">
    <source>
        <dbReference type="PROSITE" id="PS51805"/>
    </source>
</evidence>
<sequence length="447" mass="50926">MRKCILCRLAAVDELRLGKLYLRGEIAVHQNCLYLSSNLVQRGNGRNGILNFTYNDILAESERTKYLHCCYCNRRGANVGCCKSGCRRTFHTYCGLENCSQNQFIGTFKSFCNMHVNTYPERPKHNDTCVICFETLIKKNHRFCCTKYIYGKCCKNGWYHKDCLQRYANSAGYFFKCPLCNDTERFNLVALWGISVPNRDASWEDNDAYADQLVLPTDCTARNCANANGRKGSMETLLYCIMCGSNPVHTECTSIKNQDFCCEDCSVVLNRPLEVFESHDVDDDEDNDANDSDDDDNDNEDFKNEKDNVNSAAAAPTVMQPNNEQLRTRNIQQRGMGNRRTLAAETVSTRLRTRSRSSHTRSRSPVGELVERRSSRNHRQSPDRAQMDTSPLIWRGRQRLRSRNTERAYHTHTPAAAEPAAAAAPAAASKNNSLSYLSDRRQQQQQQ</sequence>
<dbReference type="InterPro" id="IPR059102">
    <property type="entry name" value="PHD_PHF7/G2E3-like"/>
</dbReference>
<keyword evidence="7" id="KW-0862">Zinc</keyword>
<dbReference type="OMA" id="CANANGR"/>
<feature type="compositionally biased region" description="Low complexity" evidence="9">
    <location>
        <begin position="414"/>
        <end position="428"/>
    </location>
</feature>
<dbReference type="InterPro" id="IPR034732">
    <property type="entry name" value="EPHD"/>
</dbReference>
<dbReference type="GO" id="GO:0005634">
    <property type="term" value="C:nucleus"/>
    <property type="evidence" value="ECO:0007669"/>
    <property type="project" value="TreeGrafter"/>
</dbReference>
<keyword evidence="6" id="KW-0833">Ubl conjugation pathway</keyword>
<dbReference type="Gene3D" id="3.30.40.10">
    <property type="entry name" value="Zinc/RING finger domain, C3HC4 (zinc finger)"/>
    <property type="match status" value="2"/>
</dbReference>
<evidence type="ECO:0000256" key="1">
    <source>
        <dbReference type="ARBA" id="ARBA00004123"/>
    </source>
</evidence>